<evidence type="ECO:0000259" key="1">
    <source>
        <dbReference type="SMART" id="SM00507"/>
    </source>
</evidence>
<keyword evidence="2" id="KW-0540">Nuclease</keyword>
<dbReference type="Proteomes" id="UP000593998">
    <property type="component" value="Chromosome"/>
</dbReference>
<dbReference type="SMART" id="SM00507">
    <property type="entry name" value="HNHc"/>
    <property type="match status" value="1"/>
</dbReference>
<evidence type="ECO:0000313" key="2">
    <source>
        <dbReference type="EMBL" id="QOK21864.1"/>
    </source>
</evidence>
<proteinExistence type="predicted"/>
<name>A0A7L9IXJ7_9MICO</name>
<dbReference type="InterPro" id="IPR003615">
    <property type="entry name" value="HNH_nuc"/>
</dbReference>
<dbReference type="InterPro" id="IPR002711">
    <property type="entry name" value="HNH"/>
</dbReference>
<organism evidence="2 3">
    <name type="scientific">Janibacter indicus</name>
    <dbReference type="NCBI Taxonomy" id="857417"/>
    <lineage>
        <taxon>Bacteria</taxon>
        <taxon>Bacillati</taxon>
        <taxon>Actinomycetota</taxon>
        <taxon>Actinomycetes</taxon>
        <taxon>Micrococcales</taxon>
        <taxon>Intrasporangiaceae</taxon>
        <taxon>Janibacter</taxon>
    </lineage>
</organism>
<protein>
    <submittedName>
        <fullName evidence="2">HNH endonuclease</fullName>
    </submittedName>
</protein>
<dbReference type="GO" id="GO:0003676">
    <property type="term" value="F:nucleic acid binding"/>
    <property type="evidence" value="ECO:0007669"/>
    <property type="project" value="InterPro"/>
</dbReference>
<evidence type="ECO:0000313" key="3">
    <source>
        <dbReference type="Proteomes" id="UP000593998"/>
    </source>
</evidence>
<dbReference type="AlphaFoldDB" id="A0A7L9IXJ7"/>
<reference evidence="2 3" key="1">
    <citation type="submission" date="2020-10" db="EMBL/GenBank/DDBJ databases">
        <title>Janibacter indicus TT2 genome sequence.</title>
        <authorList>
            <person name="Lee K."/>
            <person name="Ganzorig M."/>
        </authorList>
    </citation>
    <scope>NUCLEOTIDE SEQUENCE [LARGE SCALE GENOMIC DNA]</scope>
    <source>
        <strain evidence="2 3">TT2</strain>
    </source>
</reference>
<dbReference type="GO" id="GO:0008270">
    <property type="term" value="F:zinc ion binding"/>
    <property type="evidence" value="ECO:0007669"/>
    <property type="project" value="InterPro"/>
</dbReference>
<dbReference type="Gene3D" id="1.10.30.50">
    <property type="match status" value="1"/>
</dbReference>
<gene>
    <name evidence="2" type="ORF">IGS73_12115</name>
</gene>
<dbReference type="EMBL" id="CP062789">
    <property type="protein sequence ID" value="QOK21864.1"/>
    <property type="molecule type" value="Genomic_DNA"/>
</dbReference>
<feature type="domain" description="HNH nuclease" evidence="1">
    <location>
        <begin position="85"/>
        <end position="141"/>
    </location>
</feature>
<keyword evidence="2" id="KW-0255">Endonuclease</keyword>
<dbReference type="GO" id="GO:0004519">
    <property type="term" value="F:endonuclease activity"/>
    <property type="evidence" value="ECO:0007669"/>
    <property type="project" value="UniProtKB-KW"/>
</dbReference>
<keyword evidence="2" id="KW-0378">Hydrolase</keyword>
<accession>A0A7L9IXJ7</accession>
<dbReference type="CDD" id="cd00085">
    <property type="entry name" value="HNHc"/>
    <property type="match status" value="1"/>
</dbReference>
<dbReference type="Pfam" id="PF01844">
    <property type="entry name" value="HNH"/>
    <property type="match status" value="1"/>
</dbReference>
<sequence>MGRKYTKELLEEAAANSTSVAGILRFLGLRQAGGTQAHIGRMLKKLEADTSHFTQRGRPPTRPPLTAAQILVRKPRDANRTKPEQLRRALNEIGRPYECKMCGCDGKWQGHAISLHVDHIDGDMTNNVPENVRYLCPNCHSTTETFAGRQTGRYTSA</sequence>
<dbReference type="RefSeq" id="WP_192910564.1">
    <property type="nucleotide sequence ID" value="NZ_CP062789.1"/>
</dbReference>